<evidence type="ECO:0000256" key="5">
    <source>
        <dbReference type="SAM" id="MobiDB-lite"/>
    </source>
</evidence>
<dbReference type="Gene3D" id="3.40.50.300">
    <property type="entry name" value="P-loop containing nucleotide triphosphate hydrolases"/>
    <property type="match status" value="1"/>
</dbReference>
<dbReference type="GO" id="GO:0005524">
    <property type="term" value="F:ATP binding"/>
    <property type="evidence" value="ECO:0007669"/>
    <property type="project" value="InterPro"/>
</dbReference>
<dbReference type="InterPro" id="IPR027417">
    <property type="entry name" value="P-loop_NTPase"/>
</dbReference>
<dbReference type="SMART" id="SM00487">
    <property type="entry name" value="DEXDc"/>
    <property type="match status" value="1"/>
</dbReference>
<dbReference type="GO" id="GO:0016887">
    <property type="term" value="F:ATP hydrolysis activity"/>
    <property type="evidence" value="ECO:0007669"/>
    <property type="project" value="InterPro"/>
</dbReference>
<evidence type="ECO:0000256" key="1">
    <source>
        <dbReference type="ARBA" id="ARBA00022801"/>
    </source>
</evidence>
<dbReference type="InterPro" id="IPR049730">
    <property type="entry name" value="SNF2/RAD54-like_C"/>
</dbReference>
<dbReference type="PROSITE" id="PS50077">
    <property type="entry name" value="HEAT_REPEAT"/>
    <property type="match status" value="1"/>
</dbReference>
<feature type="domain" description="Helicase ATP-binding" evidence="6">
    <location>
        <begin position="1106"/>
        <end position="1260"/>
    </location>
</feature>
<feature type="region of interest" description="Disordered" evidence="5">
    <location>
        <begin position="1724"/>
        <end position="1847"/>
    </location>
</feature>
<dbReference type="PROSITE" id="PS51194">
    <property type="entry name" value="HELICASE_CTER"/>
    <property type="match status" value="1"/>
</dbReference>
<keyword evidence="2" id="KW-0547">Nucleotide-binding</keyword>
<dbReference type="GO" id="GO:0004386">
    <property type="term" value="F:helicase activity"/>
    <property type="evidence" value="ECO:0007669"/>
    <property type="project" value="UniProtKB-KW"/>
</dbReference>
<dbReference type="InterPro" id="IPR001650">
    <property type="entry name" value="Helicase_C-like"/>
</dbReference>
<dbReference type="GO" id="GO:0003677">
    <property type="term" value="F:DNA binding"/>
    <property type="evidence" value="ECO:0007669"/>
    <property type="project" value="UniProtKB-KW"/>
</dbReference>
<dbReference type="InterPro" id="IPR000330">
    <property type="entry name" value="SNF2_N"/>
</dbReference>
<keyword evidence="1" id="KW-0378">Hydrolase</keyword>
<dbReference type="Pfam" id="PF12054">
    <property type="entry name" value="DUF3535"/>
    <property type="match status" value="1"/>
</dbReference>
<dbReference type="SUPFAM" id="SSF48371">
    <property type="entry name" value="ARM repeat"/>
    <property type="match status" value="1"/>
</dbReference>
<evidence type="ECO:0000313" key="9">
    <source>
        <dbReference type="Proteomes" id="UP000827892"/>
    </source>
</evidence>
<dbReference type="Pfam" id="PF00271">
    <property type="entry name" value="Helicase_C"/>
    <property type="match status" value="1"/>
</dbReference>
<dbReference type="SMART" id="SM00490">
    <property type="entry name" value="HELICc"/>
    <property type="match status" value="1"/>
</dbReference>
<dbReference type="Pfam" id="PF21040">
    <property type="entry name" value="CEP104-like_TOG"/>
    <property type="match status" value="1"/>
</dbReference>
<reference evidence="8 9" key="1">
    <citation type="submission" date="2022-05" db="EMBL/GenBank/DDBJ databases">
        <title>Chromosome-level reference genomes for two strains of Caenorhabditis briggsae: an improved platform for comparative genomics.</title>
        <authorList>
            <person name="Stevens L."/>
            <person name="Andersen E.C."/>
        </authorList>
    </citation>
    <scope>NUCLEOTIDE SEQUENCE [LARGE SCALE GENOMIC DNA]</scope>
    <source>
        <strain evidence="8">QX1410_ONT</strain>
        <tissue evidence="8">Whole-organism</tissue>
    </source>
</reference>
<accession>A0AAE9IUF7</accession>
<evidence type="ECO:0008006" key="10">
    <source>
        <dbReference type="Google" id="ProtNLM"/>
    </source>
</evidence>
<name>A0AAE9IUF7_CAEBR</name>
<dbReference type="InterPro" id="IPR044972">
    <property type="entry name" value="Mot1"/>
</dbReference>
<keyword evidence="2" id="KW-0347">Helicase</keyword>
<evidence type="ECO:0000256" key="2">
    <source>
        <dbReference type="ARBA" id="ARBA00022806"/>
    </source>
</evidence>
<dbReference type="InterPro" id="IPR038718">
    <property type="entry name" value="SNF2-like_sf"/>
</dbReference>
<dbReference type="Pfam" id="PF15335">
    <property type="entry name" value="CAAP1"/>
    <property type="match status" value="1"/>
</dbReference>
<dbReference type="Gene3D" id="3.40.50.10810">
    <property type="entry name" value="Tandem AAA-ATPase domain"/>
    <property type="match status" value="1"/>
</dbReference>
<sequence length="1847" mass="208679">MSADTSARLLQLDPLLEAKNPNVRNEAAVAYGKLSIFNEDVKNSLKKHAISQTWETRVSAGKALQAILINVPDFDRNQEDTSISERIKNIVVLNVQRSFKALLSDDEKSLKKSAKEERRDQQKQREIVDQHLEYNLVTGISSQRFLSDDEFLHEGVSMETEQPSTSQELAQVAKTEDLDVNNDDVDDDVERQKRLWRVLREFINLVAEQQWYARHGGAIAICQIATTSYNRLSYELIDSILYLLIHVLILDKFNDFISGRNATAPVREQCAQALVHMLRNTNEKRREVVLEIVVQMVSTPGDNNWNIRQSGLLILKYYFAIARSNDSAQQKTFDRCFNLVIQSLDDPVDDVTGCAVKTLASILSNKEIPQEEMSHLVEKVMNHVWKLLDLEASKEQLRAGLDALCIDLLEIVELWLRWNQELGINRQSLLTICSIIDAAFPVRCEKIVQLLDADIDRPQNGKLTAEDVFIIIKQLYRILLFSPPSDSLAFLEKTFLTFGKVFRTYQSILIEKGEVSQKIGNWIGCLLLDHRNPQIDVFACDVDGISSDKKNQTELMGSEEIRFLGEKEKDKVYLTRKILCAKFLAIILEALYESEAEIQGQKVDVAVQLLFIPFFQSKSIMHNLGVSIVANEWAALYRANLNAKITEKPPPMTIIQLADSIVRGPGKQYDEMTTIVMGLTKDCNEFIEYCVVRGFDRNSAENGSPEDVSKAAYSTVRLALKTDKQREAIDTRYNTLCRSIENAKMNIKSNGIRINALLSSALFYLGSAPEKLTPQIRPIVETMQTEENDAMASEVFRGAVPLLVMFSWPRTPRPYVKVLAKAFESFSGCSVRVPKVGMASPGSQTSIISMRRIWGKETEDGFEDNVGTVSAESRNAELVLTILCQFNATQLAEFYSHFDLSEAVDLNTFLTRLELHNSLWNRVGSRLSEQSTDKIFELVPNTDPAIRYAFAKAIETFCKSFCGDTLSKCYSRLVQLSHDLNNVNSRLAAVEVFLRLCSMETCYLNGWATLLAPPVFQLLTDQCEDVRDAAGEAFRRLIPVVTLENPNSTIDGLSAELQAKREEYSNFINVLGAPSSLPRVIREDITGGFDSTMLREYQLEGITWIRFLRTYGLHGILADDMGLGKTLQTMCSIALSIDKDQLEEKQKCSLVVCPRTLVDHWCLEWNRFFPKRIPAVKNITRCQRAELCVIPYEELKSAYTADRVWNYIVLDEGHVMRNSKRKAWKFASQLVCKSRLILSGTPVQNSPADLWSLFTWLMPGYLGTEKQFRSQFLKKIMKCRLPKANETELKAGSAAITQLHKLVLPFVLRRLKTEVLKELPDKNVQDYECELTEDQKDVYRFIVDRCTSSYEEVQNKTGISSLVTLISLRKLTDHTKLVYDTLLKIGAPQDILQKALTSKSGKMEALKQLLIECEICKNPDEEVAAEADELGGLNEVGQGHRALIFCQWKTSAQLVSEALRSGEFGSVVSHLVLDGNVPVGDRMKMVNRFNEDKTIEVLILTTHVGGVGLNLTGADTVIFMDHDWNPMKDLQAIDRAHRLGQTRNVNVYRLITQGTVEEKVMSLAKFKLNTAQALIGADNTSMMTMETGELMNMFTLDGDEPTKKRGETSGEPAVKKSKKATSSGGPSEEINLASMWDESQYDDFQVTMGEPTKDVDPRLASLTHFVHHTDQLAEHTMNSVEWEAVEVLMPRILRGKSKEDIKQLLLAEIDGMSEKRLLAVLAGETLEESSSSEEEEEEEEMVEDMVEDTKEDEEKPADDVEEGTIKDDEEAFPEAEPEVEGIQDISEDEEEIEPGEIKSRSVTPQDPSPSKPDEEEKKESIKGEEEEELDTDEEIDRQLEEDLQDFI</sequence>
<gene>
    <name evidence="8" type="ORF">L3Y34_018265</name>
</gene>
<dbReference type="InterPro" id="IPR022707">
    <property type="entry name" value="Mot1_central_dom"/>
</dbReference>
<keyword evidence="3" id="KW-0238">DNA-binding</keyword>
<dbReference type="CDD" id="cd18793">
    <property type="entry name" value="SF2_C_SNF"/>
    <property type="match status" value="1"/>
</dbReference>
<feature type="compositionally biased region" description="Basic and acidic residues" evidence="5">
    <location>
        <begin position="1811"/>
        <end position="1823"/>
    </location>
</feature>
<evidence type="ECO:0000313" key="8">
    <source>
        <dbReference type="EMBL" id="ULU06279.1"/>
    </source>
</evidence>
<dbReference type="GO" id="GO:0042981">
    <property type="term" value="P:regulation of apoptotic process"/>
    <property type="evidence" value="ECO:0007669"/>
    <property type="project" value="InterPro"/>
</dbReference>
<keyword evidence="2" id="KW-0067">ATP-binding</keyword>
<dbReference type="EMBL" id="CP090892">
    <property type="protein sequence ID" value="ULU06279.1"/>
    <property type="molecule type" value="Genomic_DNA"/>
</dbReference>
<dbReference type="InterPro" id="IPR038991">
    <property type="entry name" value="CAAP1"/>
</dbReference>
<evidence type="ECO:0000259" key="7">
    <source>
        <dbReference type="PROSITE" id="PS51194"/>
    </source>
</evidence>
<feature type="region of interest" description="Disordered" evidence="5">
    <location>
        <begin position="1598"/>
        <end position="1631"/>
    </location>
</feature>
<dbReference type="PANTHER" id="PTHR36498">
    <property type="entry name" value="TATA-BINDING PROTEIN-ASSOCIATED FACTOR 172"/>
    <property type="match status" value="1"/>
</dbReference>
<dbReference type="PROSITE" id="PS51192">
    <property type="entry name" value="HELICASE_ATP_BIND_1"/>
    <property type="match status" value="1"/>
</dbReference>
<dbReference type="InterPro" id="IPR014001">
    <property type="entry name" value="Helicase_ATP-bd"/>
</dbReference>
<evidence type="ECO:0000256" key="4">
    <source>
        <dbReference type="PROSITE-ProRule" id="PRU00103"/>
    </source>
</evidence>
<proteinExistence type="predicted"/>
<dbReference type="InterPro" id="IPR011989">
    <property type="entry name" value="ARM-like"/>
</dbReference>
<dbReference type="Pfam" id="PF00176">
    <property type="entry name" value="SNF2-rel_dom"/>
    <property type="match status" value="1"/>
</dbReference>
<feature type="compositionally biased region" description="Acidic residues" evidence="5">
    <location>
        <begin position="1824"/>
        <end position="1847"/>
    </location>
</feature>
<protein>
    <recommendedName>
        <fullName evidence="10">Protein CBR-BTF-1</fullName>
    </recommendedName>
</protein>
<evidence type="ECO:0000256" key="3">
    <source>
        <dbReference type="ARBA" id="ARBA00023125"/>
    </source>
</evidence>
<organism evidence="8 9">
    <name type="scientific">Caenorhabditis briggsae</name>
    <dbReference type="NCBI Taxonomy" id="6238"/>
    <lineage>
        <taxon>Eukaryota</taxon>
        <taxon>Metazoa</taxon>
        <taxon>Ecdysozoa</taxon>
        <taxon>Nematoda</taxon>
        <taxon>Chromadorea</taxon>
        <taxon>Rhabditida</taxon>
        <taxon>Rhabditina</taxon>
        <taxon>Rhabditomorpha</taxon>
        <taxon>Rhabditoidea</taxon>
        <taxon>Rhabditidae</taxon>
        <taxon>Peloderinae</taxon>
        <taxon>Caenorhabditis</taxon>
    </lineage>
</organism>
<evidence type="ECO:0000259" key="6">
    <source>
        <dbReference type="PROSITE" id="PS51192"/>
    </source>
</evidence>
<feature type="compositionally biased region" description="Acidic residues" evidence="5">
    <location>
        <begin position="1725"/>
        <end position="1794"/>
    </location>
</feature>
<dbReference type="Proteomes" id="UP000827892">
    <property type="component" value="Chromosome II"/>
</dbReference>
<dbReference type="InterPro" id="IPR021133">
    <property type="entry name" value="HEAT_type_2"/>
</dbReference>
<feature type="domain" description="Helicase C-terminal" evidence="7">
    <location>
        <begin position="1418"/>
        <end position="1588"/>
    </location>
</feature>
<dbReference type="PANTHER" id="PTHR36498:SF1">
    <property type="entry name" value="TATA-BINDING PROTEIN-ASSOCIATED FACTOR 172"/>
    <property type="match status" value="1"/>
</dbReference>
<dbReference type="InterPro" id="IPR016024">
    <property type="entry name" value="ARM-type_fold"/>
</dbReference>
<dbReference type="SUPFAM" id="SSF52540">
    <property type="entry name" value="P-loop containing nucleoside triphosphate hydrolases"/>
    <property type="match status" value="2"/>
</dbReference>
<dbReference type="Gene3D" id="1.25.10.10">
    <property type="entry name" value="Leucine-rich Repeat Variant"/>
    <property type="match status" value="2"/>
</dbReference>
<dbReference type="GO" id="GO:0017025">
    <property type="term" value="F:TBP-class protein binding"/>
    <property type="evidence" value="ECO:0007669"/>
    <property type="project" value="InterPro"/>
</dbReference>
<feature type="repeat" description="HEAT" evidence="4">
    <location>
        <begin position="1011"/>
        <end position="1049"/>
    </location>
</feature>